<dbReference type="Proteomes" id="UP000602076">
    <property type="component" value="Unassembled WGS sequence"/>
</dbReference>
<protein>
    <submittedName>
        <fullName evidence="2">DUF2759 domain-containing protein</fullName>
    </submittedName>
</protein>
<sequence>MGFIVITAVVTILSGFSTLSALKNKNVLGIVFGAGTLGVFGWFTIMTIYATLQGATAVPVPH</sequence>
<evidence type="ECO:0000313" key="2">
    <source>
        <dbReference type="EMBL" id="MBD3108132.1"/>
    </source>
</evidence>
<name>A0A927CWP6_9BACI</name>
<evidence type="ECO:0000313" key="3">
    <source>
        <dbReference type="Proteomes" id="UP000602076"/>
    </source>
</evidence>
<gene>
    <name evidence="2" type="ORF">IEO70_07105</name>
</gene>
<dbReference type="AlphaFoldDB" id="A0A927CWP6"/>
<dbReference type="EMBL" id="JACXSI010000013">
    <property type="protein sequence ID" value="MBD3108132.1"/>
    <property type="molecule type" value="Genomic_DNA"/>
</dbReference>
<dbReference type="InterPro" id="IPR024490">
    <property type="entry name" value="DUF2759"/>
</dbReference>
<keyword evidence="1" id="KW-0472">Membrane</keyword>
<keyword evidence="3" id="KW-1185">Reference proteome</keyword>
<comment type="caution">
    <text evidence="2">The sequence shown here is derived from an EMBL/GenBank/DDBJ whole genome shotgun (WGS) entry which is preliminary data.</text>
</comment>
<accession>A0A927CWP6</accession>
<keyword evidence="1" id="KW-0812">Transmembrane</keyword>
<organism evidence="2 3">
    <name type="scientific">Peribacillus faecalis</name>
    <dbReference type="NCBI Taxonomy" id="2772559"/>
    <lineage>
        <taxon>Bacteria</taxon>
        <taxon>Bacillati</taxon>
        <taxon>Bacillota</taxon>
        <taxon>Bacilli</taxon>
        <taxon>Bacillales</taxon>
        <taxon>Bacillaceae</taxon>
        <taxon>Peribacillus</taxon>
    </lineage>
</organism>
<keyword evidence="1" id="KW-1133">Transmembrane helix</keyword>
<evidence type="ECO:0000256" key="1">
    <source>
        <dbReference type="SAM" id="Phobius"/>
    </source>
</evidence>
<dbReference type="RefSeq" id="WP_190997671.1">
    <property type="nucleotide sequence ID" value="NZ_JACXSI010000013.1"/>
</dbReference>
<proteinExistence type="predicted"/>
<reference evidence="2" key="1">
    <citation type="submission" date="2020-09" db="EMBL/GenBank/DDBJ databases">
        <title>Bacillus faecalis sp. nov., a moderately halophilic bacterium isolated from cow faeces.</title>
        <authorList>
            <person name="Jiang L."/>
            <person name="Lee J."/>
        </authorList>
    </citation>
    <scope>NUCLEOTIDE SEQUENCE</scope>
    <source>
        <strain evidence="2">AGMB 02131</strain>
    </source>
</reference>
<feature type="transmembrane region" description="Helical" evidence="1">
    <location>
        <begin position="31"/>
        <end position="52"/>
    </location>
</feature>
<dbReference type="Pfam" id="PF10958">
    <property type="entry name" value="DUF2759"/>
    <property type="match status" value="1"/>
</dbReference>